<name>A0A7W7HIY8_9ACTN</name>
<dbReference type="InterPro" id="IPR046015">
    <property type="entry name" value="DUF5972"/>
</dbReference>
<evidence type="ECO:0000313" key="1">
    <source>
        <dbReference type="EMBL" id="GIE41014.1"/>
    </source>
</evidence>
<keyword evidence="4" id="KW-1185">Reference proteome</keyword>
<evidence type="ECO:0000313" key="2">
    <source>
        <dbReference type="EMBL" id="MBB4751405.1"/>
    </source>
</evidence>
<accession>A0A7W7HIY8</accession>
<reference evidence="2 3" key="1">
    <citation type="submission" date="2020-08" db="EMBL/GenBank/DDBJ databases">
        <title>Sequencing the genomes of 1000 actinobacteria strains.</title>
        <authorList>
            <person name="Klenk H.-P."/>
        </authorList>
    </citation>
    <scope>NUCLEOTIDE SEQUENCE [LARGE SCALE GENOMIC DNA]</scope>
    <source>
        <strain evidence="2 3">DSM 43150</strain>
    </source>
</reference>
<dbReference type="Proteomes" id="UP000631312">
    <property type="component" value="Unassembled WGS sequence"/>
</dbReference>
<dbReference type="Pfam" id="PF19397">
    <property type="entry name" value="DUF5972"/>
    <property type="match status" value="1"/>
</dbReference>
<evidence type="ECO:0000313" key="4">
    <source>
        <dbReference type="Proteomes" id="UP000631312"/>
    </source>
</evidence>
<evidence type="ECO:0008006" key="5">
    <source>
        <dbReference type="Google" id="ProtNLM"/>
    </source>
</evidence>
<comment type="caution">
    <text evidence="2">The sequence shown here is derived from an EMBL/GenBank/DDBJ whole genome shotgun (WGS) entry which is preliminary data.</text>
</comment>
<dbReference type="RefSeq" id="WP_188123441.1">
    <property type="nucleotide sequence ID" value="NZ_BOMP01000058.1"/>
</dbReference>
<dbReference type="AlphaFoldDB" id="A0A7W7HIY8"/>
<organism evidence="2 3">
    <name type="scientific">Actinoplanes lobatus</name>
    <dbReference type="NCBI Taxonomy" id="113568"/>
    <lineage>
        <taxon>Bacteria</taxon>
        <taxon>Bacillati</taxon>
        <taxon>Actinomycetota</taxon>
        <taxon>Actinomycetes</taxon>
        <taxon>Micromonosporales</taxon>
        <taxon>Micromonosporaceae</taxon>
        <taxon>Actinoplanes</taxon>
    </lineage>
</organism>
<proteinExistence type="predicted"/>
<gene>
    <name evidence="1" type="ORF">Alo02nite_39120</name>
    <name evidence="2" type="ORF">BJ964_005566</name>
</gene>
<dbReference type="NCBIfam" id="NF033521">
    <property type="entry name" value="lasso_leader_L3"/>
    <property type="match status" value="1"/>
</dbReference>
<evidence type="ECO:0000313" key="3">
    <source>
        <dbReference type="Proteomes" id="UP000590511"/>
    </source>
</evidence>
<sequence length="41" mass="4731">MKKTTVKRPYEAPQVTVLGDFRTETGLLQRNGRDRLILSKN</sequence>
<dbReference type="Proteomes" id="UP000590511">
    <property type="component" value="Unassembled WGS sequence"/>
</dbReference>
<protein>
    <recommendedName>
        <fullName evidence="5">Lasso RiPP family leader peptide-containing protein</fullName>
    </recommendedName>
</protein>
<dbReference type="EMBL" id="JACHNC010000001">
    <property type="protein sequence ID" value="MBB4751405.1"/>
    <property type="molecule type" value="Genomic_DNA"/>
</dbReference>
<reference evidence="1 4" key="2">
    <citation type="submission" date="2021-01" db="EMBL/GenBank/DDBJ databases">
        <title>Whole genome shotgun sequence of Actinoplanes lobatus NBRC 12513.</title>
        <authorList>
            <person name="Komaki H."/>
            <person name="Tamura T."/>
        </authorList>
    </citation>
    <scope>NUCLEOTIDE SEQUENCE [LARGE SCALE GENOMIC DNA]</scope>
    <source>
        <strain evidence="1 4">NBRC 12513</strain>
    </source>
</reference>
<dbReference type="EMBL" id="BOMP01000058">
    <property type="protein sequence ID" value="GIE41014.1"/>
    <property type="molecule type" value="Genomic_DNA"/>
</dbReference>